<organism evidence="2 3">
    <name type="scientific">Saxophila tyrrhenica</name>
    <dbReference type="NCBI Taxonomy" id="1690608"/>
    <lineage>
        <taxon>Eukaryota</taxon>
        <taxon>Fungi</taxon>
        <taxon>Dikarya</taxon>
        <taxon>Ascomycota</taxon>
        <taxon>Pezizomycotina</taxon>
        <taxon>Dothideomycetes</taxon>
        <taxon>Dothideomycetidae</taxon>
        <taxon>Mycosphaerellales</taxon>
        <taxon>Extremaceae</taxon>
        <taxon>Saxophila</taxon>
    </lineage>
</organism>
<dbReference type="Pfam" id="PF09365">
    <property type="entry name" value="DUF2461"/>
    <property type="match status" value="1"/>
</dbReference>
<feature type="compositionally biased region" description="Low complexity" evidence="1">
    <location>
        <begin position="110"/>
        <end position="120"/>
    </location>
</feature>
<comment type="caution">
    <text evidence="2">The sequence shown here is derived from an EMBL/GenBank/DDBJ whole genome shotgun (WGS) entry which is preliminary data.</text>
</comment>
<dbReference type="Proteomes" id="UP001337655">
    <property type="component" value="Unassembled WGS sequence"/>
</dbReference>
<dbReference type="AlphaFoldDB" id="A0AAV9PSB9"/>
<dbReference type="RefSeq" id="XP_064663873.1">
    <property type="nucleotide sequence ID" value="XM_064797639.1"/>
</dbReference>
<keyword evidence="3" id="KW-1185">Reference proteome</keyword>
<feature type="region of interest" description="Disordered" evidence="1">
    <location>
        <begin position="1"/>
        <end position="130"/>
    </location>
</feature>
<dbReference type="EMBL" id="JAVRRT010000001">
    <property type="protein sequence ID" value="KAK5175235.1"/>
    <property type="molecule type" value="Genomic_DNA"/>
</dbReference>
<gene>
    <name evidence="2" type="ORF">LTR77_000372</name>
</gene>
<name>A0AAV9PSB9_9PEZI</name>
<dbReference type="InterPro" id="IPR012808">
    <property type="entry name" value="CHP02453"/>
</dbReference>
<dbReference type="PANTHER" id="PTHR36452">
    <property type="entry name" value="CHROMOSOME 12, WHOLE GENOME SHOTGUN SEQUENCE"/>
    <property type="match status" value="1"/>
</dbReference>
<evidence type="ECO:0000313" key="3">
    <source>
        <dbReference type="Proteomes" id="UP001337655"/>
    </source>
</evidence>
<protein>
    <submittedName>
        <fullName evidence="2">Uncharacterized protein</fullName>
    </submittedName>
</protein>
<feature type="compositionally biased region" description="Acidic residues" evidence="1">
    <location>
        <begin position="61"/>
        <end position="75"/>
    </location>
</feature>
<proteinExistence type="predicted"/>
<dbReference type="PANTHER" id="PTHR36452:SF1">
    <property type="entry name" value="DUF2461 DOMAIN-CONTAINING PROTEIN"/>
    <property type="match status" value="1"/>
</dbReference>
<dbReference type="GeneID" id="89921723"/>
<evidence type="ECO:0000313" key="2">
    <source>
        <dbReference type="EMBL" id="KAK5175235.1"/>
    </source>
</evidence>
<sequence length="250" mass="27492">MPRKSQRISSGSAATSKHKRAASSTLPTEVGSKRTKATPTKSQYFAAGGTGDEASTGNEESGLEEPLSSEDEDVASEFGQSDQQSASEDQDDENDYDSASDEAPKKRSKGTGSKSKASATVTGKKGGELWRQGVKAGLGPGTQVVIKKPRARPAGNTPYQDDAIHPNTFLFLKDLKRNNDREWLKMHDPDFRQAEKDWFSFVEKLTEKLTEIDDSVPELPVKDVIFRIYRDIRFSKGKSAPYRHICFAGN</sequence>
<accession>A0AAV9PSB9</accession>
<feature type="compositionally biased region" description="Acidic residues" evidence="1">
    <location>
        <begin position="88"/>
        <end position="100"/>
    </location>
</feature>
<evidence type="ECO:0000256" key="1">
    <source>
        <dbReference type="SAM" id="MobiDB-lite"/>
    </source>
</evidence>
<reference evidence="2 3" key="1">
    <citation type="submission" date="2023-08" db="EMBL/GenBank/DDBJ databases">
        <title>Black Yeasts Isolated from many extreme environments.</title>
        <authorList>
            <person name="Coleine C."/>
            <person name="Stajich J.E."/>
            <person name="Selbmann L."/>
        </authorList>
    </citation>
    <scope>NUCLEOTIDE SEQUENCE [LARGE SCALE GENOMIC DNA]</scope>
    <source>
        <strain evidence="2 3">CCFEE 5935</strain>
    </source>
</reference>